<evidence type="ECO:0000256" key="10">
    <source>
        <dbReference type="ARBA" id="ARBA00023172"/>
    </source>
</evidence>
<proteinExistence type="inferred from homology"/>
<dbReference type="EMBL" id="BK016133">
    <property type="protein sequence ID" value="DAF97381.1"/>
    <property type="molecule type" value="Genomic_DNA"/>
</dbReference>
<evidence type="ECO:0000256" key="2">
    <source>
        <dbReference type="ARBA" id="ARBA00022490"/>
    </source>
</evidence>
<accession>A0A8S5USD0</accession>
<keyword evidence="11" id="KW-0234">DNA repair</keyword>
<dbReference type="GO" id="GO:0003677">
    <property type="term" value="F:DNA binding"/>
    <property type="evidence" value="ECO:0007669"/>
    <property type="project" value="UniProtKB-KW"/>
</dbReference>
<dbReference type="SUPFAM" id="SSF53098">
    <property type="entry name" value="Ribonuclease H-like"/>
    <property type="match status" value="1"/>
</dbReference>
<keyword evidence="8" id="KW-0460">Magnesium</keyword>
<keyword evidence="2" id="KW-0963">Cytoplasm</keyword>
<evidence type="ECO:0000256" key="11">
    <source>
        <dbReference type="ARBA" id="ARBA00023204"/>
    </source>
</evidence>
<dbReference type="InterPro" id="IPR002176">
    <property type="entry name" value="X-over_junc_endoDNase_RuvC"/>
</dbReference>
<keyword evidence="4" id="KW-0479">Metal-binding</keyword>
<keyword evidence="6" id="KW-0227">DNA damage</keyword>
<keyword evidence="9" id="KW-0238">DNA-binding</keyword>
<evidence type="ECO:0000256" key="4">
    <source>
        <dbReference type="ARBA" id="ARBA00022723"/>
    </source>
</evidence>
<evidence type="ECO:0000256" key="8">
    <source>
        <dbReference type="ARBA" id="ARBA00022842"/>
    </source>
</evidence>
<name>A0A8S5USD0_9CAUD</name>
<sequence length="192" mass="21926">MSPFPSTNHWECCLMAIDPGSSCLGVAIYKLNFHTREIIESFAFTLHAKESFHYSRYLGETFGDKYTRLMALENELRELFQYYNPSIVMCESPFFNSFTPNAYAILTELVNLIQNTLRNYNNHIPFFKVDPPTAKKAVGAKGNAKKEEMTVAIDKIKHQLKLANPVNELDEHSIDALAIGYFGYGRYVTGYN</sequence>
<comment type="similarity">
    <text evidence="1">Belongs to the RuvC family.</text>
</comment>
<evidence type="ECO:0000256" key="7">
    <source>
        <dbReference type="ARBA" id="ARBA00022801"/>
    </source>
</evidence>
<dbReference type="PANTHER" id="PTHR30194:SF3">
    <property type="entry name" value="CROSSOVER JUNCTION ENDODEOXYRIBONUCLEASE RUVC"/>
    <property type="match status" value="1"/>
</dbReference>
<dbReference type="Gene3D" id="3.30.420.10">
    <property type="entry name" value="Ribonuclease H-like superfamily/Ribonuclease H"/>
    <property type="match status" value="1"/>
</dbReference>
<dbReference type="GO" id="GO:0006310">
    <property type="term" value="P:DNA recombination"/>
    <property type="evidence" value="ECO:0007669"/>
    <property type="project" value="UniProtKB-KW"/>
</dbReference>
<organism evidence="12">
    <name type="scientific">Myoviridae sp. ctijX18</name>
    <dbReference type="NCBI Taxonomy" id="2825154"/>
    <lineage>
        <taxon>Viruses</taxon>
        <taxon>Duplodnaviria</taxon>
        <taxon>Heunggongvirae</taxon>
        <taxon>Uroviricota</taxon>
        <taxon>Caudoviricetes</taxon>
    </lineage>
</organism>
<evidence type="ECO:0000256" key="3">
    <source>
        <dbReference type="ARBA" id="ARBA00022722"/>
    </source>
</evidence>
<reference evidence="12" key="1">
    <citation type="journal article" date="2021" name="Proc. Natl. Acad. Sci. U.S.A.">
        <title>A Catalog of Tens of Thousands of Viruses from Human Metagenomes Reveals Hidden Associations with Chronic Diseases.</title>
        <authorList>
            <person name="Tisza M.J."/>
            <person name="Buck C.B."/>
        </authorList>
    </citation>
    <scope>NUCLEOTIDE SEQUENCE</scope>
    <source>
        <strain evidence="12">CtijX18</strain>
    </source>
</reference>
<keyword evidence="3" id="KW-0540">Nuclease</keyword>
<dbReference type="GO" id="GO:0046872">
    <property type="term" value="F:metal ion binding"/>
    <property type="evidence" value="ECO:0007669"/>
    <property type="project" value="UniProtKB-KW"/>
</dbReference>
<keyword evidence="10" id="KW-0233">DNA recombination</keyword>
<dbReference type="InterPro" id="IPR036397">
    <property type="entry name" value="RNaseH_sf"/>
</dbReference>
<evidence type="ECO:0000256" key="6">
    <source>
        <dbReference type="ARBA" id="ARBA00022763"/>
    </source>
</evidence>
<evidence type="ECO:0000256" key="9">
    <source>
        <dbReference type="ARBA" id="ARBA00023125"/>
    </source>
</evidence>
<protein>
    <submittedName>
        <fullName evidence="12">RuvC</fullName>
    </submittedName>
</protein>
<dbReference type="GO" id="GO:0004520">
    <property type="term" value="F:DNA endonuclease activity"/>
    <property type="evidence" value="ECO:0007669"/>
    <property type="project" value="InterPro"/>
</dbReference>
<keyword evidence="5" id="KW-0255">Endonuclease</keyword>
<evidence type="ECO:0000313" key="12">
    <source>
        <dbReference type="EMBL" id="DAF97381.1"/>
    </source>
</evidence>
<evidence type="ECO:0000256" key="1">
    <source>
        <dbReference type="ARBA" id="ARBA00009518"/>
    </source>
</evidence>
<dbReference type="PANTHER" id="PTHR30194">
    <property type="entry name" value="CROSSOVER JUNCTION ENDODEOXYRIBONUCLEASE RUVC"/>
    <property type="match status" value="1"/>
</dbReference>
<evidence type="ECO:0000256" key="5">
    <source>
        <dbReference type="ARBA" id="ARBA00022759"/>
    </source>
</evidence>
<dbReference type="GO" id="GO:0016787">
    <property type="term" value="F:hydrolase activity"/>
    <property type="evidence" value="ECO:0007669"/>
    <property type="project" value="UniProtKB-KW"/>
</dbReference>
<dbReference type="InterPro" id="IPR012337">
    <property type="entry name" value="RNaseH-like_sf"/>
</dbReference>
<keyword evidence="7" id="KW-0378">Hydrolase</keyword>
<dbReference type="GO" id="GO:0006281">
    <property type="term" value="P:DNA repair"/>
    <property type="evidence" value="ECO:0007669"/>
    <property type="project" value="UniProtKB-KW"/>
</dbReference>